<comment type="caution">
    <text evidence="2">The sequence shown here is derived from an EMBL/GenBank/DDBJ whole genome shotgun (WGS) entry which is preliminary data.</text>
</comment>
<dbReference type="AlphaFoldDB" id="A0AAD7WWX0"/>
<name>A0AAD7WWX0_9TELE</name>
<proteinExistence type="predicted"/>
<evidence type="ECO:0000313" key="2">
    <source>
        <dbReference type="EMBL" id="KAJ8412631.1"/>
    </source>
</evidence>
<evidence type="ECO:0000313" key="3">
    <source>
        <dbReference type="Proteomes" id="UP001221898"/>
    </source>
</evidence>
<dbReference type="Proteomes" id="UP001221898">
    <property type="component" value="Unassembled WGS sequence"/>
</dbReference>
<keyword evidence="3" id="KW-1185">Reference proteome</keyword>
<evidence type="ECO:0000256" key="1">
    <source>
        <dbReference type="SAM" id="MobiDB-lite"/>
    </source>
</evidence>
<accession>A0AAD7WWX0</accession>
<gene>
    <name evidence="2" type="ORF">AAFF_G00115820</name>
</gene>
<feature type="compositionally biased region" description="Polar residues" evidence="1">
    <location>
        <begin position="82"/>
        <end position="106"/>
    </location>
</feature>
<reference evidence="2" key="1">
    <citation type="journal article" date="2023" name="Science">
        <title>Genome structures resolve the early diversification of teleost fishes.</title>
        <authorList>
            <person name="Parey E."/>
            <person name="Louis A."/>
            <person name="Montfort J."/>
            <person name="Bouchez O."/>
            <person name="Roques C."/>
            <person name="Iampietro C."/>
            <person name="Lluch J."/>
            <person name="Castinel A."/>
            <person name="Donnadieu C."/>
            <person name="Desvignes T."/>
            <person name="Floi Bucao C."/>
            <person name="Jouanno E."/>
            <person name="Wen M."/>
            <person name="Mejri S."/>
            <person name="Dirks R."/>
            <person name="Jansen H."/>
            <person name="Henkel C."/>
            <person name="Chen W.J."/>
            <person name="Zahm M."/>
            <person name="Cabau C."/>
            <person name="Klopp C."/>
            <person name="Thompson A.W."/>
            <person name="Robinson-Rechavi M."/>
            <person name="Braasch I."/>
            <person name="Lecointre G."/>
            <person name="Bobe J."/>
            <person name="Postlethwait J.H."/>
            <person name="Berthelot C."/>
            <person name="Roest Crollius H."/>
            <person name="Guiguen Y."/>
        </authorList>
    </citation>
    <scope>NUCLEOTIDE SEQUENCE</scope>
    <source>
        <strain evidence="2">NC1722</strain>
    </source>
</reference>
<feature type="region of interest" description="Disordered" evidence="1">
    <location>
        <begin position="70"/>
        <end position="130"/>
    </location>
</feature>
<dbReference type="EMBL" id="JAINUG010000018">
    <property type="protein sequence ID" value="KAJ8412631.1"/>
    <property type="molecule type" value="Genomic_DNA"/>
</dbReference>
<protein>
    <submittedName>
        <fullName evidence="2">Uncharacterized protein</fullName>
    </submittedName>
</protein>
<organism evidence="2 3">
    <name type="scientific">Aldrovandia affinis</name>
    <dbReference type="NCBI Taxonomy" id="143900"/>
    <lineage>
        <taxon>Eukaryota</taxon>
        <taxon>Metazoa</taxon>
        <taxon>Chordata</taxon>
        <taxon>Craniata</taxon>
        <taxon>Vertebrata</taxon>
        <taxon>Euteleostomi</taxon>
        <taxon>Actinopterygii</taxon>
        <taxon>Neopterygii</taxon>
        <taxon>Teleostei</taxon>
        <taxon>Notacanthiformes</taxon>
        <taxon>Halosauridae</taxon>
        <taxon>Aldrovandia</taxon>
    </lineage>
</organism>
<sequence>MAVLVTLCLGEVWSEQAPCGLGGTGSNRCQCYSDTDMRVRVHLPLHGIYWKVPPAAPLLESRAFPPPGSVTVLEHGGFPEGTTASPRFPSVNSSDIPMTHPQNSSGASGGKPHPSRAKSLGGFGAQAWKP</sequence>